<dbReference type="InterPro" id="IPR029062">
    <property type="entry name" value="Class_I_gatase-like"/>
</dbReference>
<dbReference type="SUPFAM" id="SSF52317">
    <property type="entry name" value="Class I glutamine amidotransferase-like"/>
    <property type="match status" value="1"/>
</dbReference>
<dbReference type="RefSeq" id="WP_074607939.1">
    <property type="nucleotide sequence ID" value="NZ_FNGY01000004.1"/>
</dbReference>
<name>A0A1G9UZP3_9SPHI</name>
<evidence type="ECO:0000256" key="1">
    <source>
        <dbReference type="SAM" id="Phobius"/>
    </source>
</evidence>
<feature type="transmembrane region" description="Helical" evidence="1">
    <location>
        <begin position="726"/>
        <end position="745"/>
    </location>
</feature>
<feature type="transmembrane region" description="Helical" evidence="1">
    <location>
        <begin position="145"/>
        <end position="167"/>
    </location>
</feature>
<feature type="transmembrane region" description="Helical" evidence="1">
    <location>
        <begin position="228"/>
        <end position="246"/>
    </location>
</feature>
<feature type="transmembrane region" description="Helical" evidence="1">
    <location>
        <begin position="258"/>
        <end position="275"/>
    </location>
</feature>
<evidence type="ECO:0000259" key="2">
    <source>
        <dbReference type="Pfam" id="PF09822"/>
    </source>
</evidence>
<feature type="transmembrane region" description="Helical" evidence="1">
    <location>
        <begin position="12"/>
        <end position="30"/>
    </location>
</feature>
<keyword evidence="1" id="KW-0812">Transmembrane</keyword>
<sequence length="750" mass="83461">MKKILKIAKLELSILFFAPVAWLVLIIFFLQSGNRFLGLFGSYQEAIAMGNQVSDLSFAMFPGTGGLFEQTLQNIYFYIPLLSMGLMSREISSGSIKLLLSSPVTVKEIIFGKYLAITLYGFLLVVILVVYAVTGAVLIRNADYGLIGSGLLALFLLICTYAAIGLFMSSLTGYQVVAAISTLAVFAALQYVGSVGQGIDFLRDFTYFLSISGRTDDLLKGLISSRDVIYFLLIIGLFLSLSILRLKAARSPQSAGRLLMKYTGIITTVLLMIYISSRPQFIWYKDLTANKVRTLTPNSQEVAKQIKGDLVITTYVNLLDQNVYAGLPVSRNMDMSRFDAFRRYIPGLKVKYVYYYDITDLKNNRNMVYQGDMTGLTVKEVAEKVADNMGLDVHDFMPPADIRKRINLSTEDNSFIRILEYQGRTSKLRLYDEMDAFPSETEITAAIKRLIVPVPRIGVITGHNERSILKTGERNYESFLNAKKVRRSLINQGFDVSTITLDSNRIPDRLNLLVLADPATALKPAELTGLKSYIDNGGNLMITTEPGQQQLINPILKWVGIQLKEGALVMPSNDNLPDQVIATTFKEGMPVAMPGVSALQYDNSGAFIADTLLMSAANGWNKQGELAKGSTEISYHPDQGDVKGSYPTAIALHRRVKGKLQRIFVSGDADFMSNKELSQPKGMNQRFSTKLFKWFANGEFPVDTRRPEPKDNEILLKKRQISTLKLVFTGLIPLLIGLLGAYIIISRKRK</sequence>
<accession>A0A1G9UZP3</accession>
<dbReference type="Pfam" id="PF12679">
    <property type="entry name" value="ABC2_membrane_2"/>
    <property type="match status" value="1"/>
</dbReference>
<dbReference type="AlphaFoldDB" id="A0A1G9UZP3"/>
<dbReference type="InterPro" id="IPR019196">
    <property type="entry name" value="ABC_transp_unknown"/>
</dbReference>
<proteinExistence type="predicted"/>
<organism evidence="3 4">
    <name type="scientific">Pedobacter steynii</name>
    <dbReference type="NCBI Taxonomy" id="430522"/>
    <lineage>
        <taxon>Bacteria</taxon>
        <taxon>Pseudomonadati</taxon>
        <taxon>Bacteroidota</taxon>
        <taxon>Sphingobacteriia</taxon>
        <taxon>Sphingobacteriales</taxon>
        <taxon>Sphingobacteriaceae</taxon>
        <taxon>Pedobacter</taxon>
    </lineage>
</organism>
<gene>
    <name evidence="3" type="ORF">SAMN05421820_104339</name>
</gene>
<dbReference type="Pfam" id="PF09822">
    <property type="entry name" value="ABC_transp_aux"/>
    <property type="match status" value="1"/>
</dbReference>
<feature type="transmembrane region" description="Helical" evidence="1">
    <location>
        <begin position="174"/>
        <end position="193"/>
    </location>
</feature>
<reference evidence="4" key="1">
    <citation type="submission" date="2016-10" db="EMBL/GenBank/DDBJ databases">
        <authorList>
            <person name="Varghese N."/>
            <person name="Submissions S."/>
        </authorList>
    </citation>
    <scope>NUCLEOTIDE SEQUENCE [LARGE SCALE GENOMIC DNA]</scope>
    <source>
        <strain evidence="4">DSM 19110</strain>
    </source>
</reference>
<dbReference type="EMBL" id="FNGY01000004">
    <property type="protein sequence ID" value="SDM65432.1"/>
    <property type="molecule type" value="Genomic_DNA"/>
</dbReference>
<protein>
    <submittedName>
        <fullName evidence="3">ABC-2 type transport system permease protein</fullName>
    </submittedName>
</protein>
<evidence type="ECO:0000313" key="4">
    <source>
        <dbReference type="Proteomes" id="UP000183200"/>
    </source>
</evidence>
<dbReference type="Proteomes" id="UP000183200">
    <property type="component" value="Unassembled WGS sequence"/>
</dbReference>
<feature type="transmembrane region" description="Helical" evidence="1">
    <location>
        <begin position="114"/>
        <end position="139"/>
    </location>
</feature>
<dbReference type="GO" id="GO:0005886">
    <property type="term" value="C:plasma membrane"/>
    <property type="evidence" value="ECO:0007669"/>
    <property type="project" value="UniProtKB-SubCell"/>
</dbReference>
<evidence type="ECO:0000313" key="3">
    <source>
        <dbReference type="EMBL" id="SDM65432.1"/>
    </source>
</evidence>
<keyword evidence="1" id="KW-1133">Transmembrane helix</keyword>
<dbReference type="OrthoDB" id="609779at2"/>
<feature type="domain" description="ABC-type uncharacterised transport system" evidence="2">
    <location>
        <begin position="455"/>
        <end position="550"/>
    </location>
</feature>
<keyword evidence="1" id="KW-0472">Membrane</keyword>
<keyword evidence="4" id="KW-1185">Reference proteome</keyword>
<dbReference type="GO" id="GO:0140359">
    <property type="term" value="F:ABC-type transporter activity"/>
    <property type="evidence" value="ECO:0007669"/>
    <property type="project" value="InterPro"/>
</dbReference>